<feature type="binding site" evidence="5">
    <location>
        <position position="201"/>
    </location>
    <ligand>
        <name>adenosylcob(III)alamin</name>
        <dbReference type="ChEBI" id="CHEBI:18408"/>
    </ligand>
</feature>
<keyword evidence="1 5" id="KW-0846">Cobalamin</keyword>
<comment type="cofactor">
    <cofactor evidence="5">
        <name>adenosylcob(III)alamin</name>
        <dbReference type="ChEBI" id="CHEBI:18408"/>
    </cofactor>
    <text evidence="5">Binds between the large and small subunits.</text>
</comment>
<dbReference type="Gene3D" id="1.10.30.40">
    <property type="entry name" value="Ethanolamine ammonia-lyase light chain (EutC), N-terminal domain"/>
    <property type="match status" value="1"/>
</dbReference>
<dbReference type="STRING" id="1123498.VR7878_03590"/>
<dbReference type="EC" id="4.3.1.7" evidence="5"/>
<comment type="subunit">
    <text evidence="5">The basic unit is a heterodimer which dimerizes to form tetramers. The heterotetramers trimerize; 6 large subunits form a core ring with 6 small subunits projecting outwards.</text>
</comment>
<organism evidence="6 7">
    <name type="scientific">Vibrio ruber (strain DSM 16370 / JCM 11486 / BCRC 17186 / CECT 7878 / LMG 23124 / VR1)</name>
    <dbReference type="NCBI Taxonomy" id="1123498"/>
    <lineage>
        <taxon>Bacteria</taxon>
        <taxon>Pseudomonadati</taxon>
        <taxon>Pseudomonadota</taxon>
        <taxon>Gammaproteobacteria</taxon>
        <taxon>Vibrionales</taxon>
        <taxon>Vibrionaceae</taxon>
        <taxon>Vibrio</taxon>
    </lineage>
</organism>
<comment type="similarity">
    <text evidence="5">Belongs to the EutC family.</text>
</comment>
<dbReference type="GO" id="GO:0009350">
    <property type="term" value="C:ethanolamine ammonia-lyase complex"/>
    <property type="evidence" value="ECO:0007669"/>
    <property type="project" value="UniProtKB-UniRule"/>
</dbReference>
<comment type="pathway">
    <text evidence="5">Amine and polyamine degradation; ethanolamine degradation.</text>
</comment>
<evidence type="ECO:0000313" key="6">
    <source>
        <dbReference type="EMBL" id="SJN59695.1"/>
    </source>
</evidence>
<dbReference type="RefSeq" id="WP_077337444.1">
    <property type="nucleotide sequence ID" value="NZ_FULE01000052.1"/>
</dbReference>
<evidence type="ECO:0000256" key="5">
    <source>
        <dbReference type="HAMAP-Rule" id="MF_00601"/>
    </source>
</evidence>
<dbReference type="OrthoDB" id="114248at2"/>
<dbReference type="InterPro" id="IPR009246">
    <property type="entry name" value="EutC"/>
</dbReference>
<dbReference type="PIRSF" id="PIRSF018982">
    <property type="entry name" value="EutC"/>
    <property type="match status" value="1"/>
</dbReference>
<dbReference type="GO" id="GO:0008851">
    <property type="term" value="F:ethanolamine ammonia-lyase activity"/>
    <property type="evidence" value="ECO:0007669"/>
    <property type="project" value="UniProtKB-UniRule"/>
</dbReference>
<comment type="catalytic activity">
    <reaction evidence="5">
        <text>ethanolamine = acetaldehyde + NH4(+)</text>
        <dbReference type="Rhea" id="RHEA:15313"/>
        <dbReference type="ChEBI" id="CHEBI:15343"/>
        <dbReference type="ChEBI" id="CHEBI:28938"/>
        <dbReference type="ChEBI" id="CHEBI:57603"/>
        <dbReference type="EC" id="4.3.1.7"/>
    </reaction>
</comment>
<dbReference type="InterPro" id="IPR042255">
    <property type="entry name" value="EutC_N"/>
</dbReference>
<dbReference type="InterPro" id="IPR042251">
    <property type="entry name" value="EutC_C"/>
</dbReference>
<feature type="binding site" evidence="5">
    <location>
        <position position="180"/>
    </location>
    <ligand>
        <name>adenosylcob(III)alamin</name>
        <dbReference type="ChEBI" id="CHEBI:18408"/>
    </ligand>
</feature>
<comment type="subcellular location">
    <subcellularLocation>
        <location evidence="5">Bacterial microcompartment</location>
    </subcellularLocation>
</comment>
<dbReference type="GO" id="GO:0006520">
    <property type="term" value="P:amino acid metabolic process"/>
    <property type="evidence" value="ECO:0007669"/>
    <property type="project" value="InterPro"/>
</dbReference>
<evidence type="ECO:0000256" key="4">
    <source>
        <dbReference type="ARBA" id="ARBA00024446"/>
    </source>
</evidence>
<gene>
    <name evidence="5 6" type="primary">eutC</name>
    <name evidence="6" type="ORF">VR7878_03590</name>
</gene>
<dbReference type="PANTHER" id="PTHR39330:SF1">
    <property type="entry name" value="ETHANOLAMINE AMMONIA-LYASE SMALL SUBUNIT"/>
    <property type="match status" value="1"/>
</dbReference>
<dbReference type="PANTHER" id="PTHR39330">
    <property type="entry name" value="ETHANOLAMINE AMMONIA-LYASE LIGHT CHAIN"/>
    <property type="match status" value="1"/>
</dbReference>
<dbReference type="Proteomes" id="UP000188276">
    <property type="component" value="Unassembled WGS sequence"/>
</dbReference>
<proteinExistence type="inferred from homology"/>
<dbReference type="GO" id="GO:0031419">
    <property type="term" value="F:cobalamin binding"/>
    <property type="evidence" value="ECO:0007669"/>
    <property type="project" value="UniProtKB-UniRule"/>
</dbReference>
<evidence type="ECO:0000313" key="7">
    <source>
        <dbReference type="Proteomes" id="UP000188276"/>
    </source>
</evidence>
<evidence type="ECO:0000256" key="3">
    <source>
        <dbReference type="ARBA" id="ARBA00023285"/>
    </source>
</evidence>
<dbReference type="GO" id="GO:0031471">
    <property type="term" value="C:ethanolamine degradation polyhedral organelle"/>
    <property type="evidence" value="ECO:0007669"/>
    <property type="project" value="UniProtKB-UniRule"/>
</dbReference>
<dbReference type="EMBL" id="FULE01000052">
    <property type="protein sequence ID" value="SJN59695.1"/>
    <property type="molecule type" value="Genomic_DNA"/>
</dbReference>
<evidence type="ECO:0000256" key="2">
    <source>
        <dbReference type="ARBA" id="ARBA00023239"/>
    </source>
</evidence>
<evidence type="ECO:0000256" key="1">
    <source>
        <dbReference type="ARBA" id="ARBA00022628"/>
    </source>
</evidence>
<reference evidence="7" key="1">
    <citation type="submission" date="2017-02" db="EMBL/GenBank/DDBJ databases">
        <authorList>
            <person name="Rodrigo-Torres L."/>
            <person name="Arahal R.D."/>
            <person name="Lucena T."/>
        </authorList>
    </citation>
    <scope>NUCLEOTIDE SEQUENCE [LARGE SCALE GENOMIC DNA]</scope>
    <source>
        <strain evidence="7">CECT 7878</strain>
    </source>
</reference>
<keyword evidence="7" id="KW-1185">Reference proteome</keyword>
<keyword evidence="4 5" id="KW-1283">Bacterial microcompartment</keyword>
<dbReference type="GO" id="GO:0046336">
    <property type="term" value="P:ethanolamine catabolic process"/>
    <property type="evidence" value="ECO:0007669"/>
    <property type="project" value="UniProtKB-UniRule"/>
</dbReference>
<keyword evidence="3 5" id="KW-0170">Cobalt</keyword>
<comment type="function">
    <text evidence="5">Catalyzes the deamination of various vicinal amino-alcohols to oxo compounds. Allows this organism to utilize ethanolamine as the sole source of nitrogen and carbon in the presence of external vitamin B12.</text>
</comment>
<sequence length="289" mass="32425">MNSRHLSSNAADDSGETYVHHDPWEKLRQFTHARIGIGRAGTSVPTRALLQFQLSHAQAIDAVHVPLDVSDLYHQFEANPLFSPYLPAFELHSQAQHRMEYLQRPDYGRCLNEASVYQLQQYQQPETEFDLAIVIADGLSSYAITHHAAPFLTHLLDQLHHDPHQNWRIAPLCIVEQGRVAVGDDVGAALNAKEVLVLIGERPGLSSPDSMGLYLTWHPHRGTEDSLRNCISNVRPEGLDYQQAACKCFYLLTESRRLHQTGVGLKDRSEDKALQTGTTPTFCLVDTSK</sequence>
<dbReference type="AlphaFoldDB" id="A0A1R4LT62"/>
<dbReference type="Pfam" id="PF05985">
    <property type="entry name" value="EutC"/>
    <property type="match status" value="1"/>
</dbReference>
<dbReference type="NCBIfam" id="NF003971">
    <property type="entry name" value="PRK05465.1"/>
    <property type="match status" value="1"/>
</dbReference>
<feature type="binding site" evidence="5">
    <location>
        <position position="230"/>
    </location>
    <ligand>
        <name>adenosylcob(III)alamin</name>
        <dbReference type="ChEBI" id="CHEBI:18408"/>
    </ligand>
</feature>
<keyword evidence="2 5" id="KW-0456">Lyase</keyword>
<dbReference type="UniPathway" id="UPA00560"/>
<accession>A0A1R4LT62</accession>
<name>A0A1R4LT62_VIBR1</name>
<protein>
    <recommendedName>
        <fullName evidence="5">Ethanolamine ammonia-lyase small subunit</fullName>
        <shortName evidence="5">EAL small subunit</shortName>
        <ecNumber evidence="5">4.3.1.7</ecNumber>
    </recommendedName>
</protein>
<dbReference type="HAMAP" id="MF_00601">
    <property type="entry name" value="EutC"/>
    <property type="match status" value="1"/>
</dbReference>
<dbReference type="Gene3D" id="3.40.50.11240">
    <property type="entry name" value="Ethanolamine ammonia-lyase light chain (EutC)"/>
    <property type="match status" value="1"/>
</dbReference>